<keyword evidence="2" id="KW-1133">Transmembrane helix</keyword>
<protein>
    <submittedName>
        <fullName evidence="5">MCE family protein</fullName>
    </submittedName>
</protein>
<gene>
    <name evidence="5" type="ORF">RM649_24815</name>
</gene>
<evidence type="ECO:0000313" key="5">
    <source>
        <dbReference type="EMBL" id="MDT0430854.1"/>
    </source>
</evidence>
<dbReference type="InterPro" id="IPR003399">
    <property type="entry name" value="Mce/MlaD"/>
</dbReference>
<keyword evidence="2" id="KW-0812">Transmembrane</keyword>
<name>A0ABU2RPT7_9ACTN</name>
<keyword evidence="6" id="KW-1185">Reference proteome</keyword>
<evidence type="ECO:0000256" key="1">
    <source>
        <dbReference type="SAM" id="MobiDB-lite"/>
    </source>
</evidence>
<proteinExistence type="predicted"/>
<keyword evidence="2" id="KW-0472">Membrane</keyword>
<evidence type="ECO:0000259" key="3">
    <source>
        <dbReference type="Pfam" id="PF02470"/>
    </source>
</evidence>
<comment type="caution">
    <text evidence="5">The sequence shown here is derived from an EMBL/GenBank/DDBJ whole genome shotgun (WGS) entry which is preliminary data.</text>
</comment>
<dbReference type="Pfam" id="PF11887">
    <property type="entry name" value="Mce4_CUP1"/>
    <property type="match status" value="1"/>
</dbReference>
<feature type="transmembrane region" description="Helical" evidence="2">
    <location>
        <begin position="12"/>
        <end position="33"/>
    </location>
</feature>
<dbReference type="InterPro" id="IPR024516">
    <property type="entry name" value="Mce_C"/>
</dbReference>
<reference evidence="6" key="1">
    <citation type="submission" date="2023-07" db="EMBL/GenBank/DDBJ databases">
        <title>30 novel species of actinomycetes from the DSMZ collection.</title>
        <authorList>
            <person name="Nouioui I."/>
        </authorList>
    </citation>
    <scope>NUCLEOTIDE SEQUENCE [LARGE SCALE GENOMIC DNA]</scope>
    <source>
        <strain evidence="6">DSM 41770</strain>
    </source>
</reference>
<evidence type="ECO:0000256" key="2">
    <source>
        <dbReference type="SAM" id="Phobius"/>
    </source>
</evidence>
<organism evidence="5 6">
    <name type="scientific">Streptomyces salyersiae</name>
    <dbReference type="NCBI Taxonomy" id="3075530"/>
    <lineage>
        <taxon>Bacteria</taxon>
        <taxon>Bacillati</taxon>
        <taxon>Actinomycetota</taxon>
        <taxon>Actinomycetes</taxon>
        <taxon>Kitasatosporales</taxon>
        <taxon>Streptomycetaceae</taxon>
        <taxon>Streptomyces</taxon>
    </lineage>
</organism>
<dbReference type="Pfam" id="PF02470">
    <property type="entry name" value="MlaD"/>
    <property type="match status" value="1"/>
</dbReference>
<dbReference type="PANTHER" id="PTHR33371">
    <property type="entry name" value="INTERMEMBRANE PHOSPHOLIPID TRANSPORT SYSTEM BINDING PROTEIN MLAD-RELATED"/>
    <property type="match status" value="1"/>
</dbReference>
<dbReference type="Proteomes" id="UP001183777">
    <property type="component" value="Unassembled WGS sequence"/>
</dbReference>
<accession>A0ABU2RPT7</accession>
<dbReference type="EMBL" id="JAVREX010000012">
    <property type="protein sequence ID" value="MDT0430854.1"/>
    <property type="molecule type" value="Genomic_DNA"/>
</dbReference>
<sequence>MPTSRAQTVRRRLAGVVFVLVPAVLVWLSVSVYEKKFTDDATVTVRTGSVGNEMHDNADVKLRGVVVGQVRDIRTDGEGARLTLAIEPDRLGQIPADVSAQMLPTTLFGERFVALVPPPVPSAQTLRAGAEIPQDRSGNAIELEEVLDNVLPMLTAVEPQKLAATLGAVSQALEGRGDKLGDTLVTLDAHLKEFNPQLPTLNEDIKELVKVSHLYADAAPDVLDALTDFTTTSGTIAEQQAELADLYGSTTASARDVTAFLRKNKDNLIRLSAAGRPTLELLAEYSDAFPCTLRIMAGFVPAMDKALGKGTDRPGLHVTVKTVESKGAYVAGKDTPVYQAAGGPHCYGVPYTGTAVPTADVRTAPAPRGTAPSAPPAGTDTALGLPNSPQESVLVNELVAPSLNVQPQSLPDWSSVLIGPAFRGAEVKLK</sequence>
<dbReference type="RefSeq" id="WP_311659968.1">
    <property type="nucleotide sequence ID" value="NZ_JAVREX010000012.1"/>
</dbReference>
<evidence type="ECO:0000259" key="4">
    <source>
        <dbReference type="Pfam" id="PF11887"/>
    </source>
</evidence>
<evidence type="ECO:0000313" key="6">
    <source>
        <dbReference type="Proteomes" id="UP001183777"/>
    </source>
</evidence>
<feature type="region of interest" description="Disordered" evidence="1">
    <location>
        <begin position="362"/>
        <end position="388"/>
    </location>
</feature>
<feature type="domain" description="Mce/MlaD" evidence="3">
    <location>
        <begin position="42"/>
        <end position="118"/>
    </location>
</feature>
<dbReference type="InterPro" id="IPR052336">
    <property type="entry name" value="MlaD_Phospholipid_Transporter"/>
</dbReference>
<feature type="domain" description="Mammalian cell entry C-terminal" evidence="4">
    <location>
        <begin position="122"/>
        <end position="344"/>
    </location>
</feature>
<dbReference type="PANTHER" id="PTHR33371:SF19">
    <property type="entry name" value="MCE-FAMILY PROTEIN MCE4A"/>
    <property type="match status" value="1"/>
</dbReference>
<dbReference type="InterPro" id="IPR005693">
    <property type="entry name" value="Mce"/>
</dbReference>
<dbReference type="NCBIfam" id="TIGR00996">
    <property type="entry name" value="Mtu_fam_mce"/>
    <property type="match status" value="1"/>
</dbReference>